<dbReference type="InterPro" id="IPR029044">
    <property type="entry name" value="Nucleotide-diphossugar_trans"/>
</dbReference>
<evidence type="ECO:0000313" key="3">
    <source>
        <dbReference type="Proteomes" id="UP000231019"/>
    </source>
</evidence>
<comment type="caution">
    <text evidence="2">The sequence shown here is derived from an EMBL/GenBank/DDBJ whole genome shotgun (WGS) entry which is preliminary data.</text>
</comment>
<gene>
    <name evidence="2" type="ORF">COW36_00505</name>
</gene>
<evidence type="ECO:0000313" key="2">
    <source>
        <dbReference type="EMBL" id="PIW19353.1"/>
    </source>
</evidence>
<feature type="domain" description="Streptomycin biosynthesis protein StrF" evidence="1">
    <location>
        <begin position="48"/>
        <end position="182"/>
    </location>
</feature>
<evidence type="ECO:0000259" key="1">
    <source>
        <dbReference type="Pfam" id="PF13712"/>
    </source>
</evidence>
<dbReference type="SUPFAM" id="SSF53448">
    <property type="entry name" value="Nucleotide-diphospho-sugar transferases"/>
    <property type="match status" value="1"/>
</dbReference>
<dbReference type="Gene3D" id="3.90.550.10">
    <property type="entry name" value="Spore Coat Polysaccharide Biosynthesis Protein SpsA, Chain A"/>
    <property type="match status" value="1"/>
</dbReference>
<organism evidence="2 3">
    <name type="scientific">bacterium (Candidatus Blackallbacteria) CG17_big_fil_post_rev_8_21_14_2_50_48_46</name>
    <dbReference type="NCBI Taxonomy" id="2014261"/>
    <lineage>
        <taxon>Bacteria</taxon>
        <taxon>Candidatus Blackallbacteria</taxon>
    </lineage>
</organism>
<accession>A0A2M7GBN5</accession>
<dbReference type="AlphaFoldDB" id="A0A2M7GBN5"/>
<protein>
    <recommendedName>
        <fullName evidence="1">Streptomycin biosynthesis protein StrF domain-containing protein</fullName>
    </recommendedName>
</protein>
<sequence>MPSSRGITIACSTAKSPDFMRRYKQHLLRTVGLSQVEILFQYNPGLYSLASVYNQFLQKSKFSIVCLIHDDLIFPRNRQWGKYLLKAFQRYPDFAILGAAGSLVLEPHGIAWKPEHKRVGRLWHLHPETGKRYLSNFSENFEGLVLEALTLDGLFLAIHRARLGVGFDEELSGYHYYDVQLTLDQWLLRKNQLNSFRNGVLTNLGLLHLSTGSVNLEFEKYRRQFRTKYLDKLPLNQTVSLFQTAKKSPSSPLKVAILLFSLFPDLSLEPCLEVLPHVHASGAQLFLVSFFKQSLSAQECSWPLEQVSLKNTCFDLHQALAEVLPQIQLEAFDAVLVWDSRIIPESAAFDRLLGFFKDYHLPLGTLGIRLHYSDLSVYFSGLDMQVDLSGQIHCLFHGIHSAYRHYIKPQPTPYNHLGFCLFSAKLCQDPLDLSGGQDWIPGLEFNFACLQQGRFNYILADTTGLYRESAWELSLHPKTLEFRFQRFQVILNQWIQNNLDASSVLAWVRGSRFPLGS</sequence>
<dbReference type="Proteomes" id="UP000231019">
    <property type="component" value="Unassembled WGS sequence"/>
</dbReference>
<name>A0A2M7GBN5_9BACT</name>
<proteinExistence type="predicted"/>
<dbReference type="InterPro" id="IPR059123">
    <property type="entry name" value="StrF_dom"/>
</dbReference>
<reference evidence="2 3" key="1">
    <citation type="submission" date="2017-09" db="EMBL/GenBank/DDBJ databases">
        <title>Depth-based differentiation of microbial function through sediment-hosted aquifers and enrichment of novel symbionts in the deep terrestrial subsurface.</title>
        <authorList>
            <person name="Probst A.J."/>
            <person name="Ladd B."/>
            <person name="Jarett J.K."/>
            <person name="Geller-Mcgrath D.E."/>
            <person name="Sieber C.M."/>
            <person name="Emerson J.B."/>
            <person name="Anantharaman K."/>
            <person name="Thomas B.C."/>
            <person name="Malmstrom R."/>
            <person name="Stieglmeier M."/>
            <person name="Klingl A."/>
            <person name="Woyke T."/>
            <person name="Ryan C.M."/>
            <person name="Banfield J.F."/>
        </authorList>
    </citation>
    <scope>NUCLEOTIDE SEQUENCE [LARGE SCALE GENOMIC DNA]</scope>
    <source>
        <strain evidence="2">CG17_big_fil_post_rev_8_21_14_2_50_48_46</strain>
    </source>
</reference>
<dbReference type="EMBL" id="PFFQ01000004">
    <property type="protein sequence ID" value="PIW19353.1"/>
    <property type="molecule type" value="Genomic_DNA"/>
</dbReference>
<dbReference type="Pfam" id="PF13712">
    <property type="entry name" value="Glyco_tranf_2_5"/>
    <property type="match status" value="1"/>
</dbReference>